<dbReference type="InterPro" id="IPR008983">
    <property type="entry name" value="Tumour_necrosis_fac-like_dom"/>
</dbReference>
<accession>A0A6J8E7W4</accession>
<dbReference type="OrthoDB" id="10488640at2759"/>
<dbReference type="EMBL" id="CACVKT020008653">
    <property type="protein sequence ID" value="CAC5416510.1"/>
    <property type="molecule type" value="Genomic_DNA"/>
</dbReference>
<evidence type="ECO:0000259" key="2">
    <source>
        <dbReference type="Pfam" id="PF00386"/>
    </source>
</evidence>
<reference evidence="3 4" key="1">
    <citation type="submission" date="2020-06" db="EMBL/GenBank/DDBJ databases">
        <authorList>
            <person name="Li R."/>
            <person name="Bekaert M."/>
        </authorList>
    </citation>
    <scope>NUCLEOTIDE SEQUENCE [LARGE SCALE GENOMIC DNA]</scope>
    <source>
        <strain evidence="4">wild</strain>
    </source>
</reference>
<organism evidence="3 4">
    <name type="scientific">Mytilus coruscus</name>
    <name type="common">Sea mussel</name>
    <dbReference type="NCBI Taxonomy" id="42192"/>
    <lineage>
        <taxon>Eukaryota</taxon>
        <taxon>Metazoa</taxon>
        <taxon>Spiralia</taxon>
        <taxon>Lophotrochozoa</taxon>
        <taxon>Mollusca</taxon>
        <taxon>Bivalvia</taxon>
        <taxon>Autobranchia</taxon>
        <taxon>Pteriomorphia</taxon>
        <taxon>Mytilida</taxon>
        <taxon>Mytiloidea</taxon>
        <taxon>Mytilidae</taxon>
        <taxon>Mytilinae</taxon>
        <taxon>Mytilus</taxon>
    </lineage>
</organism>
<keyword evidence="4" id="KW-1185">Reference proteome</keyword>
<dbReference type="SUPFAM" id="SSF49842">
    <property type="entry name" value="TNF-like"/>
    <property type="match status" value="1"/>
</dbReference>
<evidence type="ECO:0000313" key="3">
    <source>
        <dbReference type="EMBL" id="CAC5416510.1"/>
    </source>
</evidence>
<dbReference type="InterPro" id="IPR001073">
    <property type="entry name" value="C1q_dom"/>
</dbReference>
<feature type="domain" description="C1q" evidence="2">
    <location>
        <begin position="262"/>
        <end position="358"/>
    </location>
</feature>
<dbReference type="Proteomes" id="UP000507470">
    <property type="component" value="Unassembled WGS sequence"/>
</dbReference>
<dbReference type="Gene3D" id="2.60.120.40">
    <property type="match status" value="1"/>
</dbReference>
<proteinExistence type="predicted"/>
<name>A0A6J8E7W4_MYTCO</name>
<sequence length="521" mass="59188">MPLREIINSTIECKINEELKEYTVSSQRDINGQLKTLQHMIDVHIGDNGVQFTDVKRDIASLRIETGETITHEILEQKKDMTKLVDTLKSDQGEKMKNLTSNVVLMQSEVQKKVDEHIVDSRDEFTLVKQDIATLRKEMAIVNTVNKNLDEKVKNLNKNVEIMQSELKETILSVDNNVSILVETLVKHSDRLDALHSNIREFTGKTSAIQSIMNTVRSRANINNKLLGGHDSRLNDLNAKVNAMNSRVALTAHPSSGGTLHGILKFDNVKFSVGINNLPTYRSTGKFVVEKEGLYLIAVSIFSDANNAYFYIYLNGNRISETRIGYTSSPPSLMQHTGTVVVVRQLLLNDSLWVSFPGTYYIHGDVHCPLYLRLESNSLITVCNEQNLPNDQSRQKINKWDHKMVPEFRANINVDRLDRLLRNLKNVNLEKVDDNNVNAFVNEIGLVVLESAKTTFGTRTDKPKSEPLKRRETSHGLIMTANLRGKTLESLSAGSNFHLRFYYITKLKMLRENIKKLWTKP</sequence>
<dbReference type="AlphaFoldDB" id="A0A6J8E7W4"/>
<evidence type="ECO:0000313" key="4">
    <source>
        <dbReference type="Proteomes" id="UP000507470"/>
    </source>
</evidence>
<evidence type="ECO:0000256" key="1">
    <source>
        <dbReference type="SAM" id="Coils"/>
    </source>
</evidence>
<dbReference type="Pfam" id="PF00386">
    <property type="entry name" value="C1q"/>
    <property type="match status" value="1"/>
</dbReference>
<keyword evidence="1" id="KW-0175">Coiled coil</keyword>
<protein>
    <recommendedName>
        <fullName evidence="2">C1q domain-containing protein</fullName>
    </recommendedName>
</protein>
<gene>
    <name evidence="3" type="ORF">MCOR_49115</name>
</gene>
<feature type="coiled-coil region" evidence="1">
    <location>
        <begin position="139"/>
        <end position="173"/>
    </location>
</feature>